<sequence length="270" mass="29991">MSSNQTPPTLSKPPAQTHSSTPAVMEAPPCTEMISPLLIAQYMVAQQLPHFAKGNFKLWLHKFKNHYCVEDEPDELEREKLEWNPFVKKKVTKDVRNKSSAIMDEIAVLKSFLVQHTLGCPLSPATTASSLAMLPLIAHAQCPARLARMKPKVVDSMLMELMAVEKCVSTLPICTEVKHPQLFSPVIEKAKHLLSSCTPADPKNIHVAEPSPTCAPSPNCWTKAGICREDTLSPEDVNESKKHLKLFEDAIQTLLDKLSTLLEELGDEQH</sequence>
<name>A0ACC2REN2_9FUNG</name>
<gene>
    <name evidence="1" type="ORF">DSO57_1034251</name>
</gene>
<keyword evidence="2" id="KW-1185">Reference proteome</keyword>
<reference evidence="1" key="1">
    <citation type="submission" date="2022-04" db="EMBL/GenBank/DDBJ databases">
        <title>Genome of the entomopathogenic fungus Entomophthora muscae.</title>
        <authorList>
            <person name="Elya C."/>
            <person name="Lovett B.R."/>
            <person name="Lee E."/>
            <person name="Macias A.M."/>
            <person name="Hajek A.E."/>
            <person name="De Bivort B.L."/>
            <person name="Kasson M.T."/>
            <person name="De Fine Licht H.H."/>
            <person name="Stajich J.E."/>
        </authorList>
    </citation>
    <scope>NUCLEOTIDE SEQUENCE</scope>
    <source>
        <strain evidence="1">Berkeley</strain>
    </source>
</reference>
<evidence type="ECO:0000313" key="1">
    <source>
        <dbReference type="EMBL" id="KAJ9048524.1"/>
    </source>
</evidence>
<protein>
    <submittedName>
        <fullName evidence="1">Uncharacterized protein</fullName>
    </submittedName>
</protein>
<dbReference type="Proteomes" id="UP001165960">
    <property type="component" value="Unassembled WGS sequence"/>
</dbReference>
<dbReference type="EMBL" id="QTSX02007382">
    <property type="protein sequence ID" value="KAJ9048524.1"/>
    <property type="molecule type" value="Genomic_DNA"/>
</dbReference>
<comment type="caution">
    <text evidence="1">The sequence shown here is derived from an EMBL/GenBank/DDBJ whole genome shotgun (WGS) entry which is preliminary data.</text>
</comment>
<accession>A0ACC2REN2</accession>
<proteinExistence type="predicted"/>
<organism evidence="1 2">
    <name type="scientific">Entomophthora muscae</name>
    <dbReference type="NCBI Taxonomy" id="34485"/>
    <lineage>
        <taxon>Eukaryota</taxon>
        <taxon>Fungi</taxon>
        <taxon>Fungi incertae sedis</taxon>
        <taxon>Zoopagomycota</taxon>
        <taxon>Entomophthoromycotina</taxon>
        <taxon>Entomophthoromycetes</taxon>
        <taxon>Entomophthorales</taxon>
        <taxon>Entomophthoraceae</taxon>
        <taxon>Entomophthora</taxon>
    </lineage>
</organism>
<evidence type="ECO:0000313" key="2">
    <source>
        <dbReference type="Proteomes" id="UP001165960"/>
    </source>
</evidence>